<proteinExistence type="predicted"/>
<accession>A0A2W4VW19</accession>
<dbReference type="EMBL" id="QBML01000057">
    <property type="protein sequence ID" value="PZO35507.1"/>
    <property type="molecule type" value="Genomic_DNA"/>
</dbReference>
<name>A0A2W4VW19_9CYAN</name>
<reference evidence="1 2" key="1">
    <citation type="submission" date="2018-04" db="EMBL/GenBank/DDBJ databases">
        <authorList>
            <person name="Go L.Y."/>
            <person name="Mitchell J.A."/>
        </authorList>
    </citation>
    <scope>NUCLEOTIDE SEQUENCE [LARGE SCALE GENOMIC DNA]</scope>
    <source>
        <strain evidence="1">ULC066bin1</strain>
    </source>
</reference>
<sequence length="242" mass="27062">MSSNLLKASIYGFVAVVANFIPYIEKAIAEPQTTISVQSAIAGTWKLTPPKPQSYNLVPMPPLKIIITQEGKLYVQDPLHQNEYTEVGVIQKTSENASLPANAKVLSLYSSPNRARQSEAKAYIGSMNRSQQAYFLERVGWSNNIKDLGIDIKPENENYRYSIKINSAIATLKTKPYPGIAINLAIAKQPDLKSYVGIVYLQYIPNSNNIDDITSWAILCVQSTNYENTISAYMEWQRDDMS</sequence>
<organism evidence="1 2">
    <name type="scientific">Pseudanabaena frigida</name>
    <dbReference type="NCBI Taxonomy" id="945775"/>
    <lineage>
        <taxon>Bacteria</taxon>
        <taxon>Bacillati</taxon>
        <taxon>Cyanobacteriota</taxon>
        <taxon>Cyanophyceae</taxon>
        <taxon>Pseudanabaenales</taxon>
        <taxon>Pseudanabaenaceae</taxon>
        <taxon>Pseudanabaena</taxon>
    </lineage>
</organism>
<gene>
    <name evidence="1" type="ORF">DCF19_23700</name>
</gene>
<dbReference type="Proteomes" id="UP000249467">
    <property type="component" value="Unassembled WGS sequence"/>
</dbReference>
<dbReference type="InterPro" id="IPR031975">
    <property type="entry name" value="Pilin_GH"/>
</dbReference>
<dbReference type="AlphaFoldDB" id="A0A2W4VW19"/>
<dbReference type="Pfam" id="PF16734">
    <property type="entry name" value="Pilin_GH"/>
    <property type="match status" value="1"/>
</dbReference>
<protein>
    <submittedName>
        <fullName evidence="1">Uncharacterized protein</fullName>
    </submittedName>
</protein>
<reference evidence="1 2" key="2">
    <citation type="submission" date="2018-06" db="EMBL/GenBank/DDBJ databases">
        <title>Metagenomic assembly of (sub)arctic Cyanobacteria and their associated microbiome from non-axenic cultures.</title>
        <authorList>
            <person name="Baurain D."/>
        </authorList>
    </citation>
    <scope>NUCLEOTIDE SEQUENCE [LARGE SCALE GENOMIC DNA]</scope>
    <source>
        <strain evidence="1">ULC066bin1</strain>
    </source>
</reference>
<evidence type="ECO:0000313" key="2">
    <source>
        <dbReference type="Proteomes" id="UP000249467"/>
    </source>
</evidence>
<comment type="caution">
    <text evidence="1">The sequence shown here is derived from an EMBL/GenBank/DDBJ whole genome shotgun (WGS) entry which is preliminary data.</text>
</comment>
<evidence type="ECO:0000313" key="1">
    <source>
        <dbReference type="EMBL" id="PZO35507.1"/>
    </source>
</evidence>